<evidence type="ECO:0000313" key="1">
    <source>
        <dbReference type="EMBL" id="ORE10538.1"/>
    </source>
</evidence>
<sequence length="113" mass="13333">RLCQTGTKPLFHLFISCPLKLNFWFSILPRYSLTDKFLNADEIWSVLTFFFQVDEKNTVDIDVLSFFGSGIDTLWRHRRSCVIDDTPWHTTTVVSIFELDHSNFLSSLHFERN</sequence>
<evidence type="ECO:0008006" key="2">
    <source>
        <dbReference type="Google" id="ProtNLM"/>
    </source>
</evidence>
<feature type="non-terminal residue" evidence="1">
    <location>
        <position position="1"/>
    </location>
</feature>
<organism evidence="1">
    <name type="scientific">Rhizopus microsporus var. microsporus</name>
    <dbReference type="NCBI Taxonomy" id="86635"/>
    <lineage>
        <taxon>Eukaryota</taxon>
        <taxon>Fungi</taxon>
        <taxon>Fungi incertae sedis</taxon>
        <taxon>Mucoromycota</taxon>
        <taxon>Mucoromycotina</taxon>
        <taxon>Mucoromycetes</taxon>
        <taxon>Mucorales</taxon>
        <taxon>Mucorineae</taxon>
        <taxon>Rhizopodaceae</taxon>
        <taxon>Rhizopus</taxon>
    </lineage>
</organism>
<accession>A0A1X0RF93</accession>
<dbReference type="EMBL" id="KV921864">
    <property type="protein sequence ID" value="ORE10538.1"/>
    <property type="molecule type" value="Genomic_DNA"/>
</dbReference>
<dbReference type="Proteomes" id="UP000242414">
    <property type="component" value="Unassembled WGS sequence"/>
</dbReference>
<dbReference type="VEuPathDB" id="FungiDB:BCV72DRAFT_199385"/>
<reference evidence="1" key="1">
    <citation type="journal article" date="2016" name="Proc. Natl. Acad. Sci. U.S.A.">
        <title>Lipid metabolic changes in an early divergent fungus govern the establishment of a mutualistic symbiosis with endobacteria.</title>
        <authorList>
            <person name="Lastovetsky O.A."/>
            <person name="Gaspar M.L."/>
            <person name="Mondo S.J."/>
            <person name="LaButti K.M."/>
            <person name="Sandor L."/>
            <person name="Grigoriev I.V."/>
            <person name="Henry S.A."/>
            <person name="Pawlowska T.E."/>
        </authorList>
    </citation>
    <scope>NUCLEOTIDE SEQUENCE [LARGE SCALE GENOMIC DNA]</scope>
    <source>
        <strain evidence="1">ATCC 52814</strain>
    </source>
</reference>
<proteinExistence type="predicted"/>
<name>A0A1X0RF93_RHIZD</name>
<dbReference type="AlphaFoldDB" id="A0A1X0RF93"/>
<gene>
    <name evidence="1" type="ORF">BCV72DRAFT_199385</name>
</gene>
<protein>
    <recommendedName>
        <fullName evidence="2">Reverse transcriptase zinc-binding domain-containing protein</fullName>
    </recommendedName>
</protein>